<dbReference type="InterPro" id="IPR033130">
    <property type="entry name" value="RNase_T2_His_AS_2"/>
</dbReference>
<dbReference type="GO" id="GO:0033897">
    <property type="term" value="F:ribonuclease T2 activity"/>
    <property type="evidence" value="ECO:0007669"/>
    <property type="project" value="UniProtKB-EC"/>
</dbReference>
<feature type="active site" evidence="5">
    <location>
        <position position="129"/>
    </location>
</feature>
<dbReference type="InterPro" id="IPR036430">
    <property type="entry name" value="RNase_T2-like_sf"/>
</dbReference>
<dbReference type="InterPro" id="IPR001568">
    <property type="entry name" value="RNase_T2-like"/>
</dbReference>
<dbReference type="Gene3D" id="3.90.730.10">
    <property type="entry name" value="Ribonuclease T2-like"/>
    <property type="match status" value="1"/>
</dbReference>
<evidence type="ECO:0000256" key="7">
    <source>
        <dbReference type="SAM" id="SignalP"/>
    </source>
</evidence>
<organism evidence="8">
    <name type="scientific">Talaromyces marneffei PM1</name>
    <dbReference type="NCBI Taxonomy" id="1077442"/>
    <lineage>
        <taxon>Eukaryota</taxon>
        <taxon>Fungi</taxon>
        <taxon>Dikarya</taxon>
        <taxon>Ascomycota</taxon>
        <taxon>Pezizomycotina</taxon>
        <taxon>Eurotiomycetes</taxon>
        <taxon>Eurotiomycetidae</taxon>
        <taxon>Eurotiales</taxon>
        <taxon>Trichocomaceae</taxon>
        <taxon>Talaromyces</taxon>
        <taxon>Talaromyces sect. Talaromyces</taxon>
    </lineage>
</organism>
<dbReference type="PROSITE" id="PS00531">
    <property type="entry name" value="RNASE_T2_2"/>
    <property type="match status" value="1"/>
</dbReference>
<dbReference type="InterPro" id="IPR033697">
    <property type="entry name" value="Ribonuclease_T2_eukaryotic"/>
</dbReference>
<gene>
    <name evidence="8" type="ORF">GQ26_0111350</name>
</gene>
<evidence type="ECO:0000256" key="3">
    <source>
        <dbReference type="ARBA" id="ARBA00022759"/>
    </source>
</evidence>
<dbReference type="SUPFAM" id="SSF55895">
    <property type="entry name" value="Ribonuclease Rh-like"/>
    <property type="match status" value="1"/>
</dbReference>
<comment type="caution">
    <text evidence="8">The sequence shown here is derived from an EMBL/GenBank/DDBJ whole genome shotgun (WGS) entry which is preliminary data.</text>
</comment>
<keyword evidence="3" id="KW-0540">Nuclease</keyword>
<evidence type="ECO:0000256" key="5">
    <source>
        <dbReference type="PIRSR" id="PIRSR633697-1"/>
    </source>
</evidence>
<dbReference type="GO" id="GO:0005576">
    <property type="term" value="C:extracellular region"/>
    <property type="evidence" value="ECO:0007669"/>
    <property type="project" value="TreeGrafter"/>
</dbReference>
<keyword evidence="7" id="KW-0732">Signal</keyword>
<proteinExistence type="inferred from homology"/>
<dbReference type="eggNOG" id="KOG1642">
    <property type="taxonomic scope" value="Eukaryota"/>
</dbReference>
<comment type="similarity">
    <text evidence="1 6">Belongs to the RNase T2 family.</text>
</comment>
<dbReference type="InterPro" id="IPR018188">
    <property type="entry name" value="RNase_T2_His_AS_1"/>
</dbReference>
<sequence>MSRTLGVLALGAAVKVALAGTLDTCSTSSPLSCSSSSSGTCCYEAPGGLLLQTQFWDYNPSIGPSDSWGIHGLWPDNCDGTYKSNCDSSRAYNDITTLLQNAGKTDLLNYMDTYWQSNDESTEAFWEHEWATHGTCINTIKPSCYTNYSTGDEAVDFFQQVVDLFQTLDTYTALANAGIYPDDSATYYLSDIQAAAAAIHGGKTPYFGCSSGALSSAYYYFHISGNAINGTYVPVSSHPTALPAVSDTLPRFKCGRREEWKMKVQWPGSSLSG</sequence>
<reference key="1">
    <citation type="journal article" date="2014" name="PLoS Genet.">
        <title>Signature Gene Expression Reveals Novel Clues to the Molecular Mechanisms of Dimorphic Transition in Penicillium marneffei.</title>
        <authorList>
            <person name="Yang E."/>
            <person name="Wang G."/>
            <person name="Cai J."/>
            <person name="Woo P.C."/>
            <person name="Lau S.K."/>
            <person name="Yuen K.-Y."/>
            <person name="Chow W.-N."/>
            <person name="Lin X."/>
        </authorList>
    </citation>
    <scope>NUCLEOTIDE SEQUENCE [LARGE SCALE GENOMIC DNA]</scope>
    <source>
        <strain>PM1</strain>
    </source>
</reference>
<reference evidence="8" key="2">
    <citation type="journal article" date="2014" name="PLoS Genet.">
        <title>Signature gene expression reveals novel clues to the molecular mechanisms of dimorphic transition in Penicillium marneffei.</title>
        <authorList>
            <person name="Yang E."/>
            <person name="Wang G."/>
            <person name="Cai J."/>
            <person name="Woo P.C."/>
            <person name="Lau S.K."/>
            <person name="Yuen K.-Y."/>
            <person name="Chow W.-N."/>
            <person name="Lin X."/>
        </authorList>
    </citation>
    <scope>NUCLEOTIDE SEQUENCE</scope>
    <source>
        <strain evidence="8">PM1</strain>
    </source>
</reference>
<dbReference type="AlphaFoldDB" id="A0A093VQ31"/>
<feature type="active site" evidence="5">
    <location>
        <position position="71"/>
    </location>
</feature>
<name>A0A093VQ31_TALMA</name>
<dbReference type="CDD" id="cd01061">
    <property type="entry name" value="RNase_T2_euk"/>
    <property type="match status" value="1"/>
</dbReference>
<keyword evidence="3" id="KW-0378">Hydrolase</keyword>
<dbReference type="HOGENOM" id="CLU_037966_1_1_1"/>
<dbReference type="PANTHER" id="PTHR11240:SF79">
    <property type="entry name" value="RIBONUCLEASE T2"/>
    <property type="match status" value="1"/>
</dbReference>
<dbReference type="EMBL" id="JPOX01000011">
    <property type="protein sequence ID" value="KFX48751.1"/>
    <property type="molecule type" value="Genomic_DNA"/>
</dbReference>
<dbReference type="GO" id="GO:0006401">
    <property type="term" value="P:RNA catabolic process"/>
    <property type="evidence" value="ECO:0007669"/>
    <property type="project" value="TreeGrafter"/>
</dbReference>
<evidence type="ECO:0000256" key="2">
    <source>
        <dbReference type="ARBA" id="ARBA00012571"/>
    </source>
</evidence>
<dbReference type="Pfam" id="PF00445">
    <property type="entry name" value="Ribonuclease_T2"/>
    <property type="match status" value="1"/>
</dbReference>
<feature type="signal peptide" evidence="7">
    <location>
        <begin position="1"/>
        <end position="19"/>
    </location>
</feature>
<keyword evidence="4" id="KW-1015">Disulfide bond</keyword>
<dbReference type="PANTHER" id="PTHR11240">
    <property type="entry name" value="RIBONUCLEASE T2"/>
    <property type="match status" value="1"/>
</dbReference>
<dbReference type="EC" id="4.6.1.19" evidence="2"/>
<feature type="active site" evidence="5">
    <location>
        <position position="133"/>
    </location>
</feature>
<evidence type="ECO:0000256" key="6">
    <source>
        <dbReference type="RuleBase" id="RU004328"/>
    </source>
</evidence>
<dbReference type="PROSITE" id="PS00530">
    <property type="entry name" value="RNASE_T2_1"/>
    <property type="match status" value="1"/>
</dbReference>
<evidence type="ECO:0000313" key="8">
    <source>
        <dbReference type="EMBL" id="KFX48751.1"/>
    </source>
</evidence>
<keyword evidence="3" id="KW-0255">Endonuclease</keyword>
<protein>
    <recommendedName>
        <fullName evidence="2">ribonuclease T2</fullName>
        <ecNumber evidence="2">4.6.1.19</ecNumber>
    </recommendedName>
</protein>
<evidence type="ECO:0000256" key="1">
    <source>
        <dbReference type="ARBA" id="ARBA00007469"/>
    </source>
</evidence>
<dbReference type="GO" id="GO:0003723">
    <property type="term" value="F:RNA binding"/>
    <property type="evidence" value="ECO:0007669"/>
    <property type="project" value="InterPro"/>
</dbReference>
<evidence type="ECO:0000256" key="4">
    <source>
        <dbReference type="ARBA" id="ARBA00023157"/>
    </source>
</evidence>
<accession>A0A093VQ31</accession>
<feature type="chain" id="PRO_5001893114" description="ribonuclease T2" evidence="7">
    <location>
        <begin position="20"/>
        <end position="273"/>
    </location>
</feature>